<evidence type="ECO:0008006" key="2">
    <source>
        <dbReference type="Google" id="ProtNLM"/>
    </source>
</evidence>
<accession>A0A382CFR9</accession>
<protein>
    <recommendedName>
        <fullName evidence="2">DUF2851 domain-containing protein</fullName>
    </recommendedName>
</protein>
<feature type="non-terminal residue" evidence="1">
    <location>
        <position position="1"/>
    </location>
</feature>
<sequence>VATLYAKWRKQAQPPVFREGSSAPPEQLLQAIWQHQRIRRSDLRATDGRRVTILHPGFLNLEAGPDFRRALVQMGNTKPFECDIEVDVLSAGWRQHGHNTNPAFGSVGLHVVWQAGASGPSDLPVVELKNQLDAPLGQLADALGQATTLPPKNVHGRCSAPLRDLPAGGVADLLGQAAKVRLEAKAAALAAIADRATWEQALWEGLFTALGYKQNSWPMRRLAELLPGLRRGLGQVPEPVVLLARLLGVGGLLPGQLDRDKLTNRHLRTLWDQWWRDRDRLAKRILPKSVWTFHGLRPANRPERRLALAAHWLAKRDFIAWLDDWICQPPKKPSPAVALLGHLAVSDDYWSRHWTFRSGRFAAAQPLLGSGRLHDIAVNVILPWLHARATADGNAGLVARVEQRYFAWPKGQDNSRLKFVRQRLFGGRRIPLRGAALQQGLLQVQADFCNHTNALCDDCVFPDLVRRYSLEKT</sequence>
<name>A0A382CFR9_9ZZZZ</name>
<dbReference type="InterPro" id="IPR021272">
    <property type="entry name" value="DUF2851"/>
</dbReference>
<proteinExistence type="predicted"/>
<evidence type="ECO:0000313" key="1">
    <source>
        <dbReference type="EMBL" id="SVB24203.1"/>
    </source>
</evidence>
<organism evidence="1">
    <name type="scientific">marine metagenome</name>
    <dbReference type="NCBI Taxonomy" id="408172"/>
    <lineage>
        <taxon>unclassified sequences</taxon>
        <taxon>metagenomes</taxon>
        <taxon>ecological metagenomes</taxon>
    </lineage>
</organism>
<gene>
    <name evidence="1" type="ORF">METZ01_LOCUS177057</name>
</gene>
<dbReference type="EMBL" id="UINC01034019">
    <property type="protein sequence ID" value="SVB24203.1"/>
    <property type="molecule type" value="Genomic_DNA"/>
</dbReference>
<reference evidence="1" key="1">
    <citation type="submission" date="2018-05" db="EMBL/GenBank/DDBJ databases">
        <authorList>
            <person name="Lanie J.A."/>
            <person name="Ng W.-L."/>
            <person name="Kazmierczak K.M."/>
            <person name="Andrzejewski T.M."/>
            <person name="Davidsen T.M."/>
            <person name="Wayne K.J."/>
            <person name="Tettelin H."/>
            <person name="Glass J.I."/>
            <person name="Rusch D."/>
            <person name="Podicherti R."/>
            <person name="Tsui H.-C.T."/>
            <person name="Winkler M.E."/>
        </authorList>
    </citation>
    <scope>NUCLEOTIDE SEQUENCE</scope>
</reference>
<dbReference type="Pfam" id="PF11013">
    <property type="entry name" value="DUF2851"/>
    <property type="match status" value="1"/>
</dbReference>
<dbReference type="AlphaFoldDB" id="A0A382CFR9"/>